<dbReference type="Gene3D" id="3.40.309.10">
    <property type="entry name" value="Aldehyde Dehydrogenase, Chain A, domain 2"/>
    <property type="match status" value="1"/>
</dbReference>
<dbReference type="InterPro" id="IPR011966">
    <property type="entry name" value="PaaN-DH"/>
</dbReference>
<evidence type="ECO:0000256" key="2">
    <source>
        <dbReference type="ARBA" id="ARBA00009986"/>
    </source>
</evidence>
<comment type="caution">
    <text evidence="7">The sequence shown here is derived from an EMBL/GenBank/DDBJ whole genome shotgun (WGS) entry which is preliminary data.</text>
</comment>
<evidence type="ECO:0000256" key="4">
    <source>
        <dbReference type="SAM" id="MobiDB-lite"/>
    </source>
</evidence>
<dbReference type="EMBL" id="VIWU01000001">
    <property type="protein sequence ID" value="TWF81819.1"/>
    <property type="molecule type" value="Genomic_DNA"/>
</dbReference>
<evidence type="ECO:0000256" key="3">
    <source>
        <dbReference type="ARBA" id="ARBA00023002"/>
    </source>
</evidence>
<gene>
    <name evidence="7" type="ORF">FHX44_117764</name>
</gene>
<dbReference type="PANTHER" id="PTHR43111:SF1">
    <property type="entry name" value="ALDEHYDE DEHYDROGENASE B-RELATED"/>
    <property type="match status" value="1"/>
</dbReference>
<feature type="domain" description="Aldehyde dehydrogenase" evidence="5">
    <location>
        <begin position="22"/>
        <end position="442"/>
    </location>
</feature>
<dbReference type="InterPro" id="IPR016161">
    <property type="entry name" value="Ald_DH/histidinol_DH"/>
</dbReference>
<accession>A0A561T3Z1</accession>
<dbReference type="Pfam" id="PF00171">
    <property type="entry name" value="Aldedh"/>
    <property type="match status" value="1"/>
</dbReference>
<dbReference type="SUPFAM" id="SSF53720">
    <property type="entry name" value="ALDH-like"/>
    <property type="match status" value="1"/>
</dbReference>
<protein>
    <submittedName>
        <fullName evidence="7">Oxepin-CoA hydrolase/3-oxo-5,6-dehydrosuberyl-CoA semialdehyde dehydrogenase</fullName>
    </submittedName>
</protein>
<dbReference type="PANTHER" id="PTHR43111">
    <property type="entry name" value="ALDEHYDE DEHYDROGENASE B-RELATED"/>
    <property type="match status" value="1"/>
</dbReference>
<dbReference type="InterPro" id="IPR002539">
    <property type="entry name" value="MaoC-like_dom"/>
</dbReference>
<sequence>MAPVLRSYVSGGWHRPTGEGRPLHDAVTGAEIARISSAGIDFAAALEHGRRVGGPAVRELTFHQRAALLKALGQHLREHRERLYAVSAQTGATLGDSRFDVDGGIGVLLAYASKGRRELPNDTFYVDGAVEPLGRGGTFVGQHVCTPLHGVAVQINAFNFPVWGPLEKLAPAFLAGVPTLIKPASPTAFLTAELVELIVGSGLLPEGSLQFVAGGTGDLLDQLTEQDLVSFTGSASTAAKLRTHPTVVQRAVRFTAEADSLNLSVLGPDAAPGSAEFELFVKGVVTEMTVKAGQKCTAIRRAFVPGQHVDAVVEAVAARLARTTIGNPANEGVRMGALASLEQREEVRRSVKALADAGRIVFGDPEKVDVVDADPERGAFISPILLVGEPERAEPHEVEAFGPVSTVLPYTSTEQLIDYAARGQGSLAGSIVTADPAFARQVVLGVAPWHGRLLVLNEKDAKESTGHGSPLPALVHGGPGRAGGGEEMGGIRGVLHHMQRTAVQADPDTLTAITGRWVRGSQRTVTDVHPFRKHLEELRVGDTIVAGPRRVTQEDVEHFAEFTGDTFYAHMDADAAAANPLFGERVAHGYLVVSLAAGLFVDPDPGPVLANFGVDDLRFLTPVRFGDELTVTLTCKQLTPRDTAAYGEVRWDADVTRQDGESVARYDVLTLVAKKSAPKSAQEEG</sequence>
<organism evidence="7 8">
    <name type="scientific">Pseudonocardia hierapolitana</name>
    <dbReference type="NCBI Taxonomy" id="1128676"/>
    <lineage>
        <taxon>Bacteria</taxon>
        <taxon>Bacillati</taxon>
        <taxon>Actinomycetota</taxon>
        <taxon>Actinomycetes</taxon>
        <taxon>Pseudonocardiales</taxon>
        <taxon>Pseudonocardiaceae</taxon>
        <taxon>Pseudonocardia</taxon>
    </lineage>
</organism>
<dbReference type="Proteomes" id="UP000321261">
    <property type="component" value="Unassembled WGS sequence"/>
</dbReference>
<dbReference type="NCBIfam" id="NF008868">
    <property type="entry name" value="PRK11903.1"/>
    <property type="match status" value="1"/>
</dbReference>
<proteinExistence type="inferred from homology"/>
<name>A0A561T3Z1_9PSEU</name>
<dbReference type="SUPFAM" id="SSF54637">
    <property type="entry name" value="Thioesterase/thiol ester dehydrase-isomerase"/>
    <property type="match status" value="1"/>
</dbReference>
<evidence type="ECO:0000259" key="6">
    <source>
        <dbReference type="Pfam" id="PF01575"/>
    </source>
</evidence>
<dbReference type="GO" id="GO:0016620">
    <property type="term" value="F:oxidoreductase activity, acting on the aldehyde or oxo group of donors, NAD or NADP as acceptor"/>
    <property type="evidence" value="ECO:0007669"/>
    <property type="project" value="InterPro"/>
</dbReference>
<evidence type="ECO:0000259" key="5">
    <source>
        <dbReference type="Pfam" id="PF00171"/>
    </source>
</evidence>
<evidence type="ECO:0000256" key="1">
    <source>
        <dbReference type="ARBA" id="ARBA00005254"/>
    </source>
</evidence>
<feature type="compositionally biased region" description="Gly residues" evidence="4">
    <location>
        <begin position="477"/>
        <end position="488"/>
    </location>
</feature>
<dbReference type="InterPro" id="IPR016163">
    <property type="entry name" value="Ald_DH_C"/>
</dbReference>
<dbReference type="InterPro" id="IPR016162">
    <property type="entry name" value="Ald_DH_N"/>
</dbReference>
<dbReference type="Gene3D" id="3.40.605.10">
    <property type="entry name" value="Aldehyde Dehydrogenase, Chain A, domain 1"/>
    <property type="match status" value="1"/>
</dbReference>
<dbReference type="GO" id="GO:0016787">
    <property type="term" value="F:hydrolase activity"/>
    <property type="evidence" value="ECO:0007669"/>
    <property type="project" value="UniProtKB-KW"/>
</dbReference>
<keyword evidence="3" id="KW-0560">Oxidoreductase</keyword>
<feature type="region of interest" description="Disordered" evidence="4">
    <location>
        <begin position="461"/>
        <end position="488"/>
    </location>
</feature>
<dbReference type="NCBIfam" id="TIGR02278">
    <property type="entry name" value="PaaN-DH"/>
    <property type="match status" value="1"/>
</dbReference>
<dbReference type="Pfam" id="PF01575">
    <property type="entry name" value="MaoC_dehydratas"/>
    <property type="match status" value="1"/>
</dbReference>
<evidence type="ECO:0000313" key="7">
    <source>
        <dbReference type="EMBL" id="TWF81819.1"/>
    </source>
</evidence>
<comment type="similarity">
    <text evidence="2">Belongs to the aldehyde dehydrogenase family.</text>
</comment>
<keyword evidence="7" id="KW-0378">Hydrolase</keyword>
<evidence type="ECO:0000313" key="8">
    <source>
        <dbReference type="Proteomes" id="UP000321261"/>
    </source>
</evidence>
<dbReference type="InterPro" id="IPR029069">
    <property type="entry name" value="HotDog_dom_sf"/>
</dbReference>
<dbReference type="AlphaFoldDB" id="A0A561T3Z1"/>
<dbReference type="InterPro" id="IPR015590">
    <property type="entry name" value="Aldehyde_DH_dom"/>
</dbReference>
<comment type="similarity">
    <text evidence="1">Belongs to the enoyl-CoA hydratase/isomerase family.</text>
</comment>
<dbReference type="OrthoDB" id="9759612at2"/>
<feature type="domain" description="MaoC-like" evidence="6">
    <location>
        <begin position="547"/>
        <end position="650"/>
    </location>
</feature>
<dbReference type="Gene3D" id="3.10.129.10">
    <property type="entry name" value="Hotdog Thioesterase"/>
    <property type="match status" value="1"/>
</dbReference>
<keyword evidence="8" id="KW-1185">Reference proteome</keyword>
<dbReference type="RefSeq" id="WP_147260249.1">
    <property type="nucleotide sequence ID" value="NZ_VIWU01000001.1"/>
</dbReference>
<dbReference type="CDD" id="cd07128">
    <property type="entry name" value="ALDH_MaoC-N"/>
    <property type="match status" value="1"/>
</dbReference>
<reference evidence="7 8" key="1">
    <citation type="submission" date="2019-06" db="EMBL/GenBank/DDBJ databases">
        <title>Sequencing the genomes of 1000 actinobacteria strains.</title>
        <authorList>
            <person name="Klenk H.-P."/>
        </authorList>
    </citation>
    <scope>NUCLEOTIDE SEQUENCE [LARGE SCALE GENOMIC DNA]</scope>
    <source>
        <strain evidence="7 8">DSM 45671</strain>
    </source>
</reference>